<comment type="function">
    <text evidence="1 9">Catalyzes the conversion of dihydroorotate to orotate with quinone as electron acceptor.</text>
</comment>
<feature type="binding site" evidence="9">
    <location>
        <position position="73"/>
    </location>
    <ligand>
        <name>substrate</name>
    </ligand>
</feature>
<dbReference type="PIRSF" id="PIRSF000164">
    <property type="entry name" value="DHO_oxidase"/>
    <property type="match status" value="1"/>
</dbReference>
<gene>
    <name evidence="9" type="primary">pyrD</name>
    <name evidence="11" type="ORF">KDB89_06905</name>
</gene>
<keyword evidence="5 9" id="KW-0285">Flavoprotein</keyword>
<dbReference type="InterPro" id="IPR005719">
    <property type="entry name" value="Dihydroorotate_DH_2"/>
</dbReference>
<keyword evidence="9" id="KW-1003">Cell membrane</keyword>
<dbReference type="Pfam" id="PF01180">
    <property type="entry name" value="DHO_dh"/>
    <property type="match status" value="1"/>
</dbReference>
<evidence type="ECO:0000256" key="7">
    <source>
        <dbReference type="ARBA" id="ARBA00022975"/>
    </source>
</evidence>
<proteinExistence type="inferred from homology"/>
<comment type="pathway">
    <text evidence="3 9">Pyrimidine metabolism; UMP biosynthesis via de novo pathway; orotate from (S)-dihydroorotate (quinone route): step 1/1.</text>
</comment>
<comment type="cofactor">
    <cofactor evidence="9">
        <name>FMN</name>
        <dbReference type="ChEBI" id="CHEBI:58210"/>
    </cofactor>
    <text evidence="9">Binds 1 FMN per subunit.</text>
</comment>
<evidence type="ECO:0000256" key="2">
    <source>
        <dbReference type="ARBA" id="ARBA00004370"/>
    </source>
</evidence>
<evidence type="ECO:0000256" key="3">
    <source>
        <dbReference type="ARBA" id="ARBA00005161"/>
    </source>
</evidence>
<evidence type="ECO:0000256" key="5">
    <source>
        <dbReference type="ARBA" id="ARBA00022630"/>
    </source>
</evidence>
<feature type="domain" description="Dihydroorotate dehydrogenase catalytic" evidence="10">
    <location>
        <begin position="54"/>
        <end position="344"/>
    </location>
</feature>
<sequence length="350" mass="36523">MTSTGTTALRSAYHLARAGLFRYAGGDPEKVHELTIKVLSKLPGGGRGRMADPVTVAGIRFPNRVGLAAGMDKDGIAAHAWAHFGFGFAELGTVSAKAQPGNPRPRVFRAVASQGIVNRMGFNNHGATQLAEVLGRRGVARGNQALGIPLGVSIGKSKVTPLAEATDDYLFSLRLLAPYADYIAVNVSSPNTPGLRSLQEARELARLLGALTGEAAELSERPVPIFVKLAPDLVGDDLTETLAAVAHSGVSGVIATNTTLERDGLAPADARLAQEEGGLSGRPLTAKALAFVEHLATTVDLPVMGVGGIMSPADGARMFDAGAQLLQLYTGFIYEGPALIRGIQELESTR</sequence>
<organism evidence="11 12">
    <name type="scientific">Tessaracoccus palaemonis</name>
    <dbReference type="NCBI Taxonomy" id="2829499"/>
    <lineage>
        <taxon>Bacteria</taxon>
        <taxon>Bacillati</taxon>
        <taxon>Actinomycetota</taxon>
        <taxon>Actinomycetes</taxon>
        <taxon>Propionibacteriales</taxon>
        <taxon>Propionibacteriaceae</taxon>
        <taxon>Tessaracoccus</taxon>
    </lineage>
</organism>
<dbReference type="HAMAP" id="MF_00225">
    <property type="entry name" value="DHO_dh_type2"/>
    <property type="match status" value="1"/>
</dbReference>
<feature type="binding site" evidence="9">
    <location>
        <position position="281"/>
    </location>
    <ligand>
        <name>FMN</name>
        <dbReference type="ChEBI" id="CHEBI:58210"/>
    </ligand>
</feature>
<accession>A0ABX8SP39</accession>
<feature type="binding site" evidence="9">
    <location>
        <begin position="69"/>
        <end position="73"/>
    </location>
    <ligand>
        <name>FMN</name>
        <dbReference type="ChEBI" id="CHEBI:58210"/>
    </ligand>
</feature>
<dbReference type="InterPro" id="IPR050074">
    <property type="entry name" value="DHO_dehydrogenase"/>
</dbReference>
<dbReference type="PANTHER" id="PTHR48109">
    <property type="entry name" value="DIHYDROOROTATE DEHYDROGENASE (QUINONE), MITOCHONDRIAL-RELATED"/>
    <property type="match status" value="1"/>
</dbReference>
<keyword evidence="6 9" id="KW-0288">FMN</keyword>
<dbReference type="GO" id="GO:0106430">
    <property type="term" value="F:dihydroorotate dehydrogenase (quinone) activity"/>
    <property type="evidence" value="ECO:0007669"/>
    <property type="project" value="UniProtKB-EC"/>
</dbReference>
<dbReference type="CDD" id="cd04738">
    <property type="entry name" value="DHOD_2_like"/>
    <property type="match status" value="1"/>
</dbReference>
<comment type="subunit">
    <text evidence="9">Monomer.</text>
</comment>
<feature type="binding site" evidence="9">
    <location>
        <position position="153"/>
    </location>
    <ligand>
        <name>FMN</name>
        <dbReference type="ChEBI" id="CHEBI:58210"/>
    </ligand>
</feature>
<feature type="binding site" evidence="9">
    <location>
        <begin position="257"/>
        <end position="258"/>
    </location>
    <ligand>
        <name>substrate</name>
    </ligand>
</feature>
<feature type="binding site" evidence="9">
    <location>
        <position position="256"/>
    </location>
    <ligand>
        <name>FMN</name>
        <dbReference type="ChEBI" id="CHEBI:58210"/>
    </ligand>
</feature>
<evidence type="ECO:0000256" key="1">
    <source>
        <dbReference type="ARBA" id="ARBA00003125"/>
    </source>
</evidence>
<evidence type="ECO:0000256" key="6">
    <source>
        <dbReference type="ARBA" id="ARBA00022643"/>
    </source>
</evidence>
<dbReference type="NCBIfam" id="TIGR01036">
    <property type="entry name" value="pyrD_sub2"/>
    <property type="match status" value="1"/>
</dbReference>
<comment type="catalytic activity">
    <reaction evidence="8 9">
        <text>(S)-dihydroorotate + a quinone = orotate + a quinol</text>
        <dbReference type="Rhea" id="RHEA:30187"/>
        <dbReference type="ChEBI" id="CHEBI:24646"/>
        <dbReference type="ChEBI" id="CHEBI:30839"/>
        <dbReference type="ChEBI" id="CHEBI:30864"/>
        <dbReference type="ChEBI" id="CHEBI:132124"/>
        <dbReference type="EC" id="1.3.5.2"/>
    </reaction>
</comment>
<name>A0ABX8SP39_9ACTN</name>
<evidence type="ECO:0000313" key="12">
    <source>
        <dbReference type="Proteomes" id="UP000824504"/>
    </source>
</evidence>
<evidence type="ECO:0000256" key="4">
    <source>
        <dbReference type="ARBA" id="ARBA00005359"/>
    </source>
</evidence>
<dbReference type="InterPro" id="IPR012135">
    <property type="entry name" value="Dihydroorotate_DH_1_2"/>
</dbReference>
<feature type="binding site" evidence="9">
    <location>
        <begin position="329"/>
        <end position="330"/>
    </location>
    <ligand>
        <name>FMN</name>
        <dbReference type="ChEBI" id="CHEBI:58210"/>
    </ligand>
</feature>
<feature type="binding site" evidence="9">
    <location>
        <begin position="118"/>
        <end position="122"/>
    </location>
    <ligand>
        <name>substrate</name>
    </ligand>
</feature>
<dbReference type="PROSITE" id="PS00911">
    <property type="entry name" value="DHODEHASE_1"/>
    <property type="match status" value="1"/>
</dbReference>
<dbReference type="PANTHER" id="PTHR48109:SF4">
    <property type="entry name" value="DIHYDROOROTATE DEHYDROGENASE (QUINONE), MITOCHONDRIAL"/>
    <property type="match status" value="1"/>
</dbReference>
<feature type="binding site" evidence="9">
    <location>
        <position position="186"/>
    </location>
    <ligand>
        <name>FMN</name>
        <dbReference type="ChEBI" id="CHEBI:58210"/>
    </ligand>
</feature>
<feature type="binding site" evidence="9">
    <location>
        <position position="186"/>
    </location>
    <ligand>
        <name>substrate</name>
    </ligand>
</feature>
<comment type="similarity">
    <text evidence="4 9">Belongs to the dihydroorotate dehydrogenase family. Type 2 subfamily.</text>
</comment>
<evidence type="ECO:0000259" key="10">
    <source>
        <dbReference type="Pfam" id="PF01180"/>
    </source>
</evidence>
<reference evidence="11 12" key="1">
    <citation type="submission" date="2021-07" db="EMBL/GenBank/DDBJ databases">
        <title>complete genome sequencing of Tessaracoccus sp.J1M15.</title>
        <authorList>
            <person name="Bae J.-W."/>
            <person name="Kim D.-y."/>
        </authorList>
    </citation>
    <scope>NUCLEOTIDE SEQUENCE [LARGE SCALE GENOMIC DNA]</scope>
    <source>
        <strain evidence="11 12">J1M15</strain>
    </source>
</reference>
<dbReference type="EC" id="1.3.5.2" evidence="9"/>
<comment type="subcellular location">
    <subcellularLocation>
        <location evidence="9">Cell membrane</location>
        <topology evidence="9">Peripheral membrane protein</topology>
    </subcellularLocation>
    <subcellularLocation>
        <location evidence="2">Membrane</location>
    </subcellularLocation>
</comment>
<feature type="active site" description="Nucleophile" evidence="9">
    <location>
        <position position="189"/>
    </location>
</feature>
<evidence type="ECO:0000313" key="11">
    <source>
        <dbReference type="EMBL" id="QXT64170.1"/>
    </source>
</evidence>
<dbReference type="InterPro" id="IPR001295">
    <property type="entry name" value="Dihydroorotate_DH_CS"/>
</dbReference>
<keyword evidence="12" id="KW-1185">Reference proteome</keyword>
<keyword evidence="7 9" id="KW-0665">Pyrimidine biosynthesis</keyword>
<feature type="binding site" evidence="9">
    <location>
        <position position="228"/>
    </location>
    <ligand>
        <name>FMN</name>
        <dbReference type="ChEBI" id="CHEBI:58210"/>
    </ligand>
</feature>
<keyword evidence="9" id="KW-0472">Membrane</keyword>
<feature type="binding site" evidence="9">
    <location>
        <position position="308"/>
    </location>
    <ligand>
        <name>FMN</name>
        <dbReference type="ChEBI" id="CHEBI:58210"/>
    </ligand>
</feature>
<dbReference type="Proteomes" id="UP000824504">
    <property type="component" value="Chromosome"/>
</dbReference>
<feature type="binding site" evidence="9">
    <location>
        <position position="191"/>
    </location>
    <ligand>
        <name>substrate</name>
    </ligand>
</feature>
<dbReference type="RefSeq" id="WP_219084093.1">
    <property type="nucleotide sequence ID" value="NZ_CP079216.1"/>
</dbReference>
<keyword evidence="9 11" id="KW-0560">Oxidoreductase</keyword>
<evidence type="ECO:0000256" key="9">
    <source>
        <dbReference type="HAMAP-Rule" id="MF_00225"/>
    </source>
</evidence>
<dbReference type="InterPro" id="IPR005720">
    <property type="entry name" value="Dihydroorotate_DH_cat"/>
</dbReference>
<dbReference type="NCBIfam" id="NF003652">
    <property type="entry name" value="PRK05286.2-5"/>
    <property type="match status" value="1"/>
</dbReference>
<feature type="binding site" evidence="9">
    <location>
        <position position="93"/>
    </location>
    <ligand>
        <name>FMN</name>
        <dbReference type="ChEBI" id="CHEBI:58210"/>
    </ligand>
</feature>
<dbReference type="EMBL" id="CP079216">
    <property type="protein sequence ID" value="QXT64170.1"/>
    <property type="molecule type" value="Genomic_DNA"/>
</dbReference>
<protein>
    <recommendedName>
        <fullName evidence="9">Dihydroorotate dehydrogenase (quinone)</fullName>
        <ecNumber evidence="9">1.3.5.2</ecNumber>
    </recommendedName>
    <alternativeName>
        <fullName evidence="9">DHOdehase</fullName>
        <shortName evidence="9">DHOD</shortName>
        <shortName evidence="9">DHODase</shortName>
    </alternativeName>
    <alternativeName>
        <fullName evidence="9">Dihydroorotate oxidase</fullName>
    </alternativeName>
</protein>
<evidence type="ECO:0000256" key="8">
    <source>
        <dbReference type="ARBA" id="ARBA00048639"/>
    </source>
</evidence>